<dbReference type="EC" id="2.7.13.3" evidence="3"/>
<dbReference type="InterPro" id="IPR003661">
    <property type="entry name" value="HisK_dim/P_dom"/>
</dbReference>
<keyword evidence="8" id="KW-0067">ATP-binding</keyword>
<dbReference type="SMART" id="SM00387">
    <property type="entry name" value="HATPase_c"/>
    <property type="match status" value="1"/>
</dbReference>
<dbReference type="InterPro" id="IPR003594">
    <property type="entry name" value="HATPase_dom"/>
</dbReference>
<dbReference type="EMBL" id="BMJQ01000011">
    <property type="protein sequence ID" value="GGF30595.1"/>
    <property type="molecule type" value="Genomic_DNA"/>
</dbReference>
<reference evidence="14" key="1">
    <citation type="journal article" date="2014" name="Int. J. Syst. Evol. Microbiol.">
        <title>Complete genome sequence of Corynebacterium casei LMG S-19264T (=DSM 44701T), isolated from a smear-ripened cheese.</title>
        <authorList>
            <consortium name="US DOE Joint Genome Institute (JGI-PGF)"/>
            <person name="Walter F."/>
            <person name="Albersmeier A."/>
            <person name="Kalinowski J."/>
            <person name="Ruckert C."/>
        </authorList>
    </citation>
    <scope>NUCLEOTIDE SEQUENCE</scope>
    <source>
        <strain evidence="14">CGMCC 1.15725</strain>
    </source>
</reference>
<dbReference type="InterPro" id="IPR036097">
    <property type="entry name" value="HisK_dim/P_sf"/>
</dbReference>
<dbReference type="PROSITE" id="PS50005">
    <property type="entry name" value="TPR"/>
    <property type="match status" value="1"/>
</dbReference>
<gene>
    <name evidence="14" type="ORF">GCM10011611_40880</name>
</gene>
<evidence type="ECO:0000256" key="7">
    <source>
        <dbReference type="ARBA" id="ARBA00022777"/>
    </source>
</evidence>
<dbReference type="RefSeq" id="WP_189049206.1">
    <property type="nucleotide sequence ID" value="NZ_BMJQ01000011.1"/>
</dbReference>
<dbReference type="FunFam" id="1.10.287.130:FF:000038">
    <property type="entry name" value="Sensory transduction histidine kinase"/>
    <property type="match status" value="1"/>
</dbReference>
<dbReference type="InterPro" id="IPR011990">
    <property type="entry name" value="TPR-like_helical_dom_sf"/>
</dbReference>
<keyword evidence="5" id="KW-0808">Transferase</keyword>
<dbReference type="GO" id="GO:0000155">
    <property type="term" value="F:phosphorelay sensor kinase activity"/>
    <property type="evidence" value="ECO:0007669"/>
    <property type="project" value="InterPro"/>
</dbReference>
<dbReference type="Gene3D" id="1.25.40.10">
    <property type="entry name" value="Tetratricopeptide repeat domain"/>
    <property type="match status" value="2"/>
</dbReference>
<evidence type="ECO:0000256" key="2">
    <source>
        <dbReference type="ARBA" id="ARBA00004370"/>
    </source>
</evidence>
<dbReference type="PRINTS" id="PR00344">
    <property type="entry name" value="BCTRLSENSOR"/>
</dbReference>
<evidence type="ECO:0000256" key="6">
    <source>
        <dbReference type="ARBA" id="ARBA00022741"/>
    </source>
</evidence>
<keyword evidence="15" id="KW-1185">Reference proteome</keyword>
<keyword evidence="7" id="KW-0418">Kinase</keyword>
<comment type="caution">
    <text evidence="14">The sequence shown here is derived from an EMBL/GenBank/DDBJ whole genome shotgun (WGS) entry which is preliminary data.</text>
</comment>
<keyword evidence="6" id="KW-0547">Nucleotide-binding</keyword>
<feature type="coiled-coil region" evidence="12">
    <location>
        <begin position="398"/>
        <end position="449"/>
    </location>
</feature>
<dbReference type="InterPro" id="IPR036890">
    <property type="entry name" value="HATPase_C_sf"/>
</dbReference>
<feature type="repeat" description="TPR" evidence="11">
    <location>
        <begin position="108"/>
        <end position="141"/>
    </location>
</feature>
<dbReference type="PROSITE" id="PS50109">
    <property type="entry name" value="HIS_KIN"/>
    <property type="match status" value="1"/>
</dbReference>
<dbReference type="GO" id="GO:0009927">
    <property type="term" value="F:histidine phosphotransfer kinase activity"/>
    <property type="evidence" value="ECO:0007669"/>
    <property type="project" value="TreeGrafter"/>
</dbReference>
<dbReference type="Pfam" id="PF00512">
    <property type="entry name" value="HisKA"/>
    <property type="match status" value="1"/>
</dbReference>
<comment type="catalytic activity">
    <reaction evidence="1">
        <text>ATP + protein L-histidine = ADP + protein N-phospho-L-histidine.</text>
        <dbReference type="EC" id="2.7.13.3"/>
    </reaction>
</comment>
<dbReference type="Gene3D" id="3.30.565.10">
    <property type="entry name" value="Histidine kinase-like ATPase, C-terminal domain"/>
    <property type="match status" value="1"/>
</dbReference>
<evidence type="ECO:0000313" key="14">
    <source>
        <dbReference type="EMBL" id="GGF30595.1"/>
    </source>
</evidence>
<dbReference type="SUPFAM" id="SSF47384">
    <property type="entry name" value="Homodimeric domain of signal transducing histidine kinase"/>
    <property type="match status" value="1"/>
</dbReference>
<protein>
    <recommendedName>
        <fullName evidence="3">histidine kinase</fullName>
        <ecNumber evidence="3">2.7.13.3</ecNumber>
    </recommendedName>
</protein>
<evidence type="ECO:0000256" key="1">
    <source>
        <dbReference type="ARBA" id="ARBA00000085"/>
    </source>
</evidence>
<dbReference type="SUPFAM" id="SSF55874">
    <property type="entry name" value="ATPase domain of HSP90 chaperone/DNA topoisomerase II/histidine kinase"/>
    <property type="match status" value="1"/>
</dbReference>
<keyword evidence="11" id="KW-0802">TPR repeat</keyword>
<keyword evidence="10" id="KW-0472">Membrane</keyword>
<evidence type="ECO:0000256" key="9">
    <source>
        <dbReference type="ARBA" id="ARBA00023012"/>
    </source>
</evidence>
<keyword evidence="4" id="KW-0597">Phosphoprotein</keyword>
<comment type="subcellular location">
    <subcellularLocation>
        <location evidence="2">Membrane</location>
    </subcellularLocation>
</comment>
<dbReference type="SUPFAM" id="SSF48452">
    <property type="entry name" value="TPR-like"/>
    <property type="match status" value="2"/>
</dbReference>
<evidence type="ECO:0000313" key="15">
    <source>
        <dbReference type="Proteomes" id="UP000646365"/>
    </source>
</evidence>
<dbReference type="Gene3D" id="1.10.287.130">
    <property type="match status" value="1"/>
</dbReference>
<dbReference type="Proteomes" id="UP000646365">
    <property type="component" value="Unassembled WGS sequence"/>
</dbReference>
<keyword evidence="9" id="KW-0902">Two-component regulatory system</keyword>
<reference evidence="14" key="2">
    <citation type="submission" date="2020-09" db="EMBL/GenBank/DDBJ databases">
        <authorList>
            <person name="Sun Q."/>
            <person name="Zhou Y."/>
        </authorList>
    </citation>
    <scope>NUCLEOTIDE SEQUENCE</scope>
    <source>
        <strain evidence="14">CGMCC 1.15725</strain>
    </source>
</reference>
<dbReference type="GO" id="GO:0005886">
    <property type="term" value="C:plasma membrane"/>
    <property type="evidence" value="ECO:0007669"/>
    <property type="project" value="TreeGrafter"/>
</dbReference>
<feature type="domain" description="Histidine kinase" evidence="13">
    <location>
        <begin position="456"/>
        <end position="675"/>
    </location>
</feature>
<dbReference type="SMART" id="SM00028">
    <property type="entry name" value="TPR"/>
    <property type="match status" value="5"/>
</dbReference>
<evidence type="ECO:0000259" key="13">
    <source>
        <dbReference type="PROSITE" id="PS50109"/>
    </source>
</evidence>
<dbReference type="PANTHER" id="PTHR43047:SF63">
    <property type="entry name" value="HISTIDINE KINASE"/>
    <property type="match status" value="1"/>
</dbReference>
<dbReference type="PANTHER" id="PTHR43047">
    <property type="entry name" value="TWO-COMPONENT HISTIDINE PROTEIN KINASE"/>
    <property type="match status" value="1"/>
</dbReference>
<evidence type="ECO:0000256" key="3">
    <source>
        <dbReference type="ARBA" id="ARBA00012438"/>
    </source>
</evidence>
<dbReference type="SMART" id="SM00388">
    <property type="entry name" value="HisKA"/>
    <property type="match status" value="1"/>
</dbReference>
<evidence type="ECO:0000256" key="8">
    <source>
        <dbReference type="ARBA" id="ARBA00022840"/>
    </source>
</evidence>
<dbReference type="Pfam" id="PF02518">
    <property type="entry name" value="HATPase_c"/>
    <property type="match status" value="1"/>
</dbReference>
<dbReference type="AlphaFoldDB" id="A0A8J2YW65"/>
<keyword evidence="12" id="KW-0175">Coiled coil</keyword>
<dbReference type="InterPro" id="IPR005467">
    <property type="entry name" value="His_kinase_dom"/>
</dbReference>
<dbReference type="InterPro" id="IPR004358">
    <property type="entry name" value="Sig_transdc_His_kin-like_C"/>
</dbReference>
<dbReference type="CDD" id="cd00082">
    <property type="entry name" value="HisKA"/>
    <property type="match status" value="1"/>
</dbReference>
<dbReference type="InterPro" id="IPR019734">
    <property type="entry name" value="TPR_rpt"/>
</dbReference>
<evidence type="ECO:0000256" key="12">
    <source>
        <dbReference type="SAM" id="Coils"/>
    </source>
</evidence>
<accession>A0A8J2YW65</accession>
<name>A0A8J2YW65_9PROT</name>
<evidence type="ECO:0000256" key="11">
    <source>
        <dbReference type="PROSITE-ProRule" id="PRU00339"/>
    </source>
</evidence>
<sequence length="688" mass="73290">MLDPAPAAEPPISSPVPSCQQWLRDEVYRLEAQFVCLVPDGLWPIPGVVQLARKQADNGLLGRALCLLARMELVEGRHEAGIRVIDEAIALFDSLGDEAALELAGPRAEAWRVAGNAQVKLGNLAEALPLLERSVALAEHGVATGHADERRFSAIPAASALVRSLNNLGFALMGMSEMNGAAEVLRQALGVADTHPETFEDVPEDIVFAIGNLVAILHQGARERLAAGESADAELAEARNLLERRAAQIVAPAGDASPGTTKVTTSAEHDYLESLGQNLLLDGRLEEALEQFRRLADASTENQSHGAASRRGLAETLLALGRPAEALRHAQAALAAYDQNEEVVDRTAALLVLSRVHRALGRDREALLALEEYHRLRGRLDALATRRYASYLMARVGLERARAEARAQRQIASELKDLNDKLTGQAATLEAQARALTRARAEAEEASRAKSAFLANMSHELRTPLNAILGFSEMLRDGLAGPAGPTWNTYAGHVHSAGYHLLSVINDVLDLSKIEAGRVELAIEPVDLPAALAECRELIQPLAEQGDIALAMDCDPSLGMVPADPVRLKQILLNLLSNAVKFTPAGGRVSLTASRSDRSVELRVTDTGSGMTEAELKVALEVFGQIDSTIARKHQGSGLGLPIAVSLAELHGGSLQIKSEKGGGTIATVSLPIFGAPFDAATLYAKAV</sequence>
<dbReference type="GO" id="GO:0005524">
    <property type="term" value="F:ATP binding"/>
    <property type="evidence" value="ECO:0007669"/>
    <property type="project" value="UniProtKB-KW"/>
</dbReference>
<organism evidence="14 15">
    <name type="scientific">Aliidongia dinghuensis</name>
    <dbReference type="NCBI Taxonomy" id="1867774"/>
    <lineage>
        <taxon>Bacteria</taxon>
        <taxon>Pseudomonadati</taxon>
        <taxon>Pseudomonadota</taxon>
        <taxon>Alphaproteobacteria</taxon>
        <taxon>Rhodospirillales</taxon>
        <taxon>Dongiaceae</taxon>
        <taxon>Aliidongia</taxon>
    </lineage>
</organism>
<evidence type="ECO:0000256" key="5">
    <source>
        <dbReference type="ARBA" id="ARBA00022679"/>
    </source>
</evidence>
<evidence type="ECO:0000256" key="4">
    <source>
        <dbReference type="ARBA" id="ARBA00022553"/>
    </source>
</evidence>
<proteinExistence type="predicted"/>
<evidence type="ECO:0000256" key="10">
    <source>
        <dbReference type="ARBA" id="ARBA00023136"/>
    </source>
</evidence>